<feature type="transmembrane region" description="Helical" evidence="5">
    <location>
        <begin position="12"/>
        <end position="41"/>
    </location>
</feature>
<feature type="transmembrane region" description="Helical" evidence="5">
    <location>
        <begin position="53"/>
        <end position="71"/>
    </location>
</feature>
<evidence type="ECO:0000256" key="1">
    <source>
        <dbReference type="ARBA" id="ARBA00004141"/>
    </source>
</evidence>
<dbReference type="InterPro" id="IPR050367">
    <property type="entry name" value="APC_superfamily"/>
</dbReference>
<feature type="transmembrane region" description="Helical" evidence="5">
    <location>
        <begin position="129"/>
        <end position="149"/>
    </location>
</feature>
<keyword evidence="4 5" id="KW-0472">Membrane</keyword>
<feature type="transmembrane region" description="Helical" evidence="5">
    <location>
        <begin position="355"/>
        <end position="375"/>
    </location>
</feature>
<dbReference type="Gene3D" id="1.20.1740.10">
    <property type="entry name" value="Amino acid/polyamine transporter I"/>
    <property type="match status" value="1"/>
</dbReference>
<reference evidence="8" key="1">
    <citation type="journal article" date="2019" name="Int. J. Syst. Evol. Microbiol.">
        <title>The Global Catalogue of Microorganisms (GCM) 10K type strain sequencing project: providing services to taxonomists for standard genome sequencing and annotation.</title>
        <authorList>
            <consortium name="The Broad Institute Genomics Platform"/>
            <consortium name="The Broad Institute Genome Sequencing Center for Infectious Disease"/>
            <person name="Wu L."/>
            <person name="Ma J."/>
        </authorList>
    </citation>
    <scope>NUCLEOTIDE SEQUENCE [LARGE SCALE GENOMIC DNA]</scope>
    <source>
        <strain evidence="8">JCM 18306</strain>
    </source>
</reference>
<feature type="transmembrane region" description="Helical" evidence="5">
    <location>
        <begin position="331"/>
        <end position="349"/>
    </location>
</feature>
<evidence type="ECO:0000256" key="4">
    <source>
        <dbReference type="ARBA" id="ARBA00023136"/>
    </source>
</evidence>
<keyword evidence="2 5" id="KW-0812">Transmembrane</keyword>
<keyword evidence="8" id="KW-1185">Reference proteome</keyword>
<feature type="transmembrane region" description="Helical" evidence="5">
    <location>
        <begin position="233"/>
        <end position="254"/>
    </location>
</feature>
<comment type="caution">
    <text evidence="7">The sequence shown here is derived from an EMBL/GenBank/DDBJ whole genome shotgun (WGS) entry which is preliminary data.</text>
</comment>
<feature type="transmembrane region" description="Helical" evidence="5">
    <location>
        <begin position="92"/>
        <end position="117"/>
    </location>
</feature>
<feature type="transmembrane region" description="Helical" evidence="5">
    <location>
        <begin position="412"/>
        <end position="430"/>
    </location>
</feature>
<sequence length="456" mass="47933">MTSAPETASGRLVPRLGLLSLVVFGLSYMAPAIVVSTFGVISTTSAGAAPTAYLIATVAMTLTAASYGKLARDHPTSGSVYTYARKLLGSRIGFLAGWALLLDYLFLPMVAWLIQALYLHVQFPILPTWGWLVTVIAVTTLVNALGVVIADRVNKVLLGLTTLGLLAIVVVCVHTVGGAPAGDGAHALWNPAVSLGTVTAAAAIAAYSFLGFDAISTLSEEVRDPRRNVPRGILLTVLIGGGIFFAVSLLLQWVHPGTVFQDEATAGYEVATLAGGKGFADVTNAISLIGGLASCVAIQASTSRLMYVMGRDGVLPRRAFGYLHPRSRTPLFNLLLIAAIGLPATTLSLTTATSFINFGAFLAFTLVNICVITAWVRHRRAGTPRPVLTHVVLPVLGAAADVYLLTKLDRTAVLLGSAWLVLGIAYLGVLTRGFRREPPELHLEAREQAASAAAPQ</sequence>
<evidence type="ECO:0000313" key="8">
    <source>
        <dbReference type="Proteomes" id="UP001499878"/>
    </source>
</evidence>
<evidence type="ECO:0000256" key="3">
    <source>
        <dbReference type="ARBA" id="ARBA00022989"/>
    </source>
</evidence>
<dbReference type="PANTHER" id="PTHR42770:SF8">
    <property type="entry name" value="PUTRESCINE IMPORTER PUUP"/>
    <property type="match status" value="1"/>
</dbReference>
<evidence type="ECO:0000313" key="7">
    <source>
        <dbReference type="EMBL" id="GAA5206560.1"/>
    </source>
</evidence>
<dbReference type="Pfam" id="PF00324">
    <property type="entry name" value="AA_permease"/>
    <property type="match status" value="1"/>
</dbReference>
<comment type="subcellular location">
    <subcellularLocation>
        <location evidence="1">Membrane</location>
        <topology evidence="1">Multi-pass membrane protein</topology>
    </subcellularLocation>
</comment>
<dbReference type="Proteomes" id="UP001499878">
    <property type="component" value="Unassembled WGS sequence"/>
</dbReference>
<evidence type="ECO:0000256" key="5">
    <source>
        <dbReference type="SAM" id="Phobius"/>
    </source>
</evidence>
<proteinExistence type="predicted"/>
<name>A0ABP9SZQ4_9ACTN</name>
<feature type="transmembrane region" description="Helical" evidence="5">
    <location>
        <begin position="285"/>
        <end position="310"/>
    </location>
</feature>
<evidence type="ECO:0000259" key="6">
    <source>
        <dbReference type="Pfam" id="PF00324"/>
    </source>
</evidence>
<protein>
    <submittedName>
        <fullName evidence="7">APC family permease</fullName>
    </submittedName>
</protein>
<feature type="domain" description="Amino acid permease/ SLC12A" evidence="6">
    <location>
        <begin position="27"/>
        <end position="372"/>
    </location>
</feature>
<feature type="transmembrane region" description="Helical" evidence="5">
    <location>
        <begin position="188"/>
        <end position="212"/>
    </location>
</feature>
<evidence type="ECO:0000256" key="2">
    <source>
        <dbReference type="ARBA" id="ARBA00022692"/>
    </source>
</evidence>
<feature type="transmembrane region" description="Helical" evidence="5">
    <location>
        <begin position="387"/>
        <end position="406"/>
    </location>
</feature>
<dbReference type="RefSeq" id="WP_345628467.1">
    <property type="nucleotide sequence ID" value="NZ_BAABJR010000004.1"/>
</dbReference>
<dbReference type="PIRSF" id="PIRSF006060">
    <property type="entry name" value="AA_transporter"/>
    <property type="match status" value="1"/>
</dbReference>
<dbReference type="InterPro" id="IPR004841">
    <property type="entry name" value="AA-permease/SLC12A_dom"/>
</dbReference>
<gene>
    <name evidence="7" type="ORF">GCM10023323_18600</name>
</gene>
<dbReference type="PANTHER" id="PTHR42770">
    <property type="entry name" value="AMINO ACID TRANSPORTER-RELATED"/>
    <property type="match status" value="1"/>
</dbReference>
<accession>A0ABP9SZQ4</accession>
<organism evidence="7 8">
    <name type="scientific">Streptomyces thinghirensis</name>
    <dbReference type="NCBI Taxonomy" id="551547"/>
    <lineage>
        <taxon>Bacteria</taxon>
        <taxon>Bacillati</taxon>
        <taxon>Actinomycetota</taxon>
        <taxon>Actinomycetes</taxon>
        <taxon>Kitasatosporales</taxon>
        <taxon>Streptomycetaceae</taxon>
        <taxon>Streptomyces</taxon>
    </lineage>
</organism>
<dbReference type="EMBL" id="BAABJR010000004">
    <property type="protein sequence ID" value="GAA5206560.1"/>
    <property type="molecule type" value="Genomic_DNA"/>
</dbReference>
<keyword evidence="3 5" id="KW-1133">Transmembrane helix</keyword>
<feature type="transmembrane region" description="Helical" evidence="5">
    <location>
        <begin position="156"/>
        <end position="176"/>
    </location>
</feature>